<evidence type="ECO:0000313" key="2">
    <source>
        <dbReference type="Proteomes" id="UP000198304"/>
    </source>
</evidence>
<proteinExistence type="predicted"/>
<dbReference type="Proteomes" id="UP000198304">
    <property type="component" value="Unassembled WGS sequence"/>
</dbReference>
<gene>
    <name evidence="1" type="ORF">SAMN05446037_1006119</name>
</gene>
<organism evidence="1 2">
    <name type="scientific">Anaerovirgula multivorans</name>
    <dbReference type="NCBI Taxonomy" id="312168"/>
    <lineage>
        <taxon>Bacteria</taxon>
        <taxon>Bacillati</taxon>
        <taxon>Bacillota</taxon>
        <taxon>Clostridia</taxon>
        <taxon>Peptostreptococcales</taxon>
        <taxon>Natronincolaceae</taxon>
        <taxon>Anaerovirgula</taxon>
    </lineage>
</organism>
<dbReference type="AlphaFoldDB" id="A0A239CRE6"/>
<evidence type="ECO:0000313" key="1">
    <source>
        <dbReference type="EMBL" id="SNS22836.1"/>
    </source>
</evidence>
<reference evidence="1 2" key="1">
    <citation type="submission" date="2017-06" db="EMBL/GenBank/DDBJ databases">
        <authorList>
            <person name="Kim H.J."/>
            <person name="Triplett B.A."/>
        </authorList>
    </citation>
    <scope>NUCLEOTIDE SEQUENCE [LARGE SCALE GENOMIC DNA]</scope>
    <source>
        <strain evidence="1 2">SCA</strain>
    </source>
</reference>
<sequence>MRGISTRGKNTYSVMNHCGFSGVTIVKEGFKLHIPPHQIKKDGGFKKTVAKMLLSFDLDGLMSRGISIQ</sequence>
<name>A0A239CRE6_9FIRM</name>
<keyword evidence="2" id="KW-1185">Reference proteome</keyword>
<protein>
    <submittedName>
        <fullName evidence="1">Uncharacterized protein</fullName>
    </submittedName>
</protein>
<dbReference type="RefSeq" id="WP_089282367.1">
    <property type="nucleotide sequence ID" value="NZ_FZOJ01000006.1"/>
</dbReference>
<dbReference type="EMBL" id="FZOJ01000006">
    <property type="protein sequence ID" value="SNS22836.1"/>
    <property type="molecule type" value="Genomic_DNA"/>
</dbReference>
<accession>A0A239CRE6</accession>